<keyword evidence="2" id="KW-1185">Reference proteome</keyword>
<dbReference type="AlphaFoldDB" id="A0AAV6SI70"/>
<dbReference type="Proteomes" id="UP000693946">
    <property type="component" value="Linkage Group LG12"/>
</dbReference>
<reference evidence="1 2" key="1">
    <citation type="journal article" date="2021" name="Sci. Rep.">
        <title>Chromosome anchoring in Senegalese sole (Solea senegalensis) reveals sex-associated markers and genome rearrangements in flatfish.</title>
        <authorList>
            <person name="Guerrero-Cozar I."/>
            <person name="Gomez-Garrido J."/>
            <person name="Berbel C."/>
            <person name="Martinez-Blanch J.F."/>
            <person name="Alioto T."/>
            <person name="Claros M.G."/>
            <person name="Gagnaire P.A."/>
            <person name="Manchado M."/>
        </authorList>
    </citation>
    <scope>NUCLEOTIDE SEQUENCE [LARGE SCALE GENOMIC DNA]</scope>
    <source>
        <strain evidence="1">Sse05_10M</strain>
    </source>
</reference>
<sequence length="214" mass="23996">MFPDLDIARTFACGKDKTGYGMIFGLAPYFKQQLVESISKAGPFVLNQSTKKKQLNVHVHFWENNCVQSMYLGSQFLGHGIAVDLLHHIKECVAKAACLNQYGWSQCQPEVGRPPPEGACRAVRSSTGQVDTTAAEAASETRLSQSAFAKFHALWNKTSRSTMAFERECKLQFLQPNQTRWSSLFFAVERVVRIQKEQGETAIRNVCTALKIKM</sequence>
<gene>
    <name evidence="1" type="ORF">JOB18_008031</name>
</gene>
<comment type="caution">
    <text evidence="1">The sequence shown here is derived from an EMBL/GenBank/DDBJ whole genome shotgun (WGS) entry which is preliminary data.</text>
</comment>
<evidence type="ECO:0000313" key="1">
    <source>
        <dbReference type="EMBL" id="KAG7517451.1"/>
    </source>
</evidence>
<proteinExistence type="predicted"/>
<organism evidence="1 2">
    <name type="scientific">Solea senegalensis</name>
    <name type="common">Senegalese sole</name>
    <dbReference type="NCBI Taxonomy" id="28829"/>
    <lineage>
        <taxon>Eukaryota</taxon>
        <taxon>Metazoa</taxon>
        <taxon>Chordata</taxon>
        <taxon>Craniata</taxon>
        <taxon>Vertebrata</taxon>
        <taxon>Euteleostomi</taxon>
        <taxon>Actinopterygii</taxon>
        <taxon>Neopterygii</taxon>
        <taxon>Teleostei</taxon>
        <taxon>Neoteleostei</taxon>
        <taxon>Acanthomorphata</taxon>
        <taxon>Carangaria</taxon>
        <taxon>Pleuronectiformes</taxon>
        <taxon>Pleuronectoidei</taxon>
        <taxon>Soleidae</taxon>
        <taxon>Solea</taxon>
    </lineage>
</organism>
<protein>
    <submittedName>
        <fullName evidence="1">Uncharacterized protein</fullName>
    </submittedName>
</protein>
<name>A0AAV6SI70_SOLSE</name>
<accession>A0AAV6SI70</accession>
<evidence type="ECO:0000313" key="2">
    <source>
        <dbReference type="Proteomes" id="UP000693946"/>
    </source>
</evidence>
<dbReference type="EMBL" id="JAGKHQ010000004">
    <property type="protein sequence ID" value="KAG7517451.1"/>
    <property type="molecule type" value="Genomic_DNA"/>
</dbReference>